<proteinExistence type="predicted"/>
<evidence type="ECO:0000313" key="2">
    <source>
        <dbReference type="Proteomes" id="UP000305778"/>
    </source>
</evidence>
<dbReference type="Pfam" id="PF12587">
    <property type="entry name" value="DUF3761"/>
    <property type="match status" value="1"/>
</dbReference>
<comment type="caution">
    <text evidence="1">The sequence shown here is derived from an EMBL/GenBank/DDBJ whole genome shotgun (WGS) entry which is preliminary data.</text>
</comment>
<dbReference type="EMBL" id="SUMC01000011">
    <property type="protein sequence ID" value="TKA10941.1"/>
    <property type="molecule type" value="Genomic_DNA"/>
</dbReference>
<dbReference type="InterPro" id="IPR022236">
    <property type="entry name" value="DUF3761"/>
</dbReference>
<name>A0A4U0SRJ2_9ACTN</name>
<dbReference type="Proteomes" id="UP000305778">
    <property type="component" value="Unassembled WGS sequence"/>
</dbReference>
<dbReference type="OrthoDB" id="4751721at2"/>
<dbReference type="AlphaFoldDB" id="A0A4U0SRJ2"/>
<keyword evidence="2" id="KW-1185">Reference proteome</keyword>
<accession>A0A4U0SRJ2</accession>
<gene>
    <name evidence="1" type="ORF">FCI23_15110</name>
</gene>
<organism evidence="1 2">
    <name type="scientific">Actinacidiphila oryziradicis</name>
    <dbReference type="NCBI Taxonomy" id="2571141"/>
    <lineage>
        <taxon>Bacteria</taxon>
        <taxon>Bacillati</taxon>
        <taxon>Actinomycetota</taxon>
        <taxon>Actinomycetes</taxon>
        <taxon>Kitasatosporales</taxon>
        <taxon>Streptomycetaceae</taxon>
        <taxon>Actinacidiphila</taxon>
    </lineage>
</organism>
<protein>
    <submittedName>
        <fullName evidence="1">DUF3761 domain-containing protein</fullName>
    </submittedName>
</protein>
<evidence type="ECO:0000313" key="1">
    <source>
        <dbReference type="EMBL" id="TKA10941.1"/>
    </source>
</evidence>
<sequence length="81" mass="8202">MITAPAKVVTKTARPRAVTTTHAAAQAPVATCASHTVGTCAAGSPHPAGAMAQCTDGSISFSAHFQGTCSRHGGGVEYWYQ</sequence>
<reference evidence="1 2" key="1">
    <citation type="submission" date="2019-04" db="EMBL/GenBank/DDBJ databases">
        <title>Streptomyces oryziradicis sp. nov., a novel actinomycete isolated from rhizosphere soil of rice (Oryza sativa L.).</title>
        <authorList>
            <person name="Li C."/>
        </authorList>
    </citation>
    <scope>NUCLEOTIDE SEQUENCE [LARGE SCALE GENOMIC DNA]</scope>
    <source>
        <strain evidence="1 2">NEAU-C40</strain>
    </source>
</reference>